<sequence length="64" mass="7413">MKRNSPSIHLHPGSSKNPSLPRRRESSALIYLGFRFRGNDESRVFRGVRPMFHFIFVVNIALSQ</sequence>
<feature type="region of interest" description="Disordered" evidence="1">
    <location>
        <begin position="1"/>
        <end position="22"/>
    </location>
</feature>
<protein>
    <submittedName>
        <fullName evidence="2">Uncharacterized protein</fullName>
    </submittedName>
</protein>
<dbReference type="Proteomes" id="UP000009102">
    <property type="component" value="Chromosome"/>
</dbReference>
<gene>
    <name evidence="2" type="ordered locus">Hneap_0813</name>
</gene>
<name>D0KYY7_HALNC</name>
<evidence type="ECO:0000256" key="1">
    <source>
        <dbReference type="SAM" id="MobiDB-lite"/>
    </source>
</evidence>
<evidence type="ECO:0000313" key="2">
    <source>
        <dbReference type="EMBL" id="ACX95660.1"/>
    </source>
</evidence>
<keyword evidence="3" id="KW-1185">Reference proteome</keyword>
<dbReference type="EMBL" id="CP001801">
    <property type="protein sequence ID" value="ACX95660.1"/>
    <property type="molecule type" value="Genomic_DNA"/>
</dbReference>
<accession>D0KYY7</accession>
<dbReference type="STRING" id="555778.Hneap_0813"/>
<reference evidence="2 3" key="1">
    <citation type="submission" date="2009-10" db="EMBL/GenBank/DDBJ databases">
        <title>Complete sequence of Halothiobacillus neapolitanus c2.</title>
        <authorList>
            <consortium name="US DOE Joint Genome Institute"/>
            <person name="Lucas S."/>
            <person name="Copeland A."/>
            <person name="Lapidus A."/>
            <person name="Glavina del Rio T."/>
            <person name="Tice H."/>
            <person name="Bruce D."/>
            <person name="Goodwin L."/>
            <person name="Pitluck S."/>
            <person name="Davenport K."/>
            <person name="Brettin T."/>
            <person name="Detter J.C."/>
            <person name="Han C."/>
            <person name="Tapia R."/>
            <person name="Larimer F."/>
            <person name="Land M."/>
            <person name="Hauser L."/>
            <person name="Kyrpides N."/>
            <person name="Mikhailova N."/>
            <person name="Kerfeld C."/>
            <person name="Cannon G."/>
            <person name="Heinhort S."/>
        </authorList>
    </citation>
    <scope>NUCLEOTIDE SEQUENCE [LARGE SCALE GENOMIC DNA]</scope>
    <source>
        <strain evidence="3">ATCC 23641 / c2</strain>
    </source>
</reference>
<evidence type="ECO:0000313" key="3">
    <source>
        <dbReference type="Proteomes" id="UP000009102"/>
    </source>
</evidence>
<proteinExistence type="predicted"/>
<dbReference type="AlphaFoldDB" id="D0KYY7"/>
<dbReference type="HOGENOM" id="CLU_2861526_0_0_6"/>
<organism evidence="2 3">
    <name type="scientific">Halothiobacillus neapolitanus (strain ATCC 23641 / DSM 15147 / CIP 104769 / NCIMB 8539 / c2)</name>
    <name type="common">Thiobacillus neapolitanus</name>
    <dbReference type="NCBI Taxonomy" id="555778"/>
    <lineage>
        <taxon>Bacteria</taxon>
        <taxon>Pseudomonadati</taxon>
        <taxon>Pseudomonadota</taxon>
        <taxon>Gammaproteobacteria</taxon>
        <taxon>Chromatiales</taxon>
        <taxon>Halothiobacillaceae</taxon>
        <taxon>Halothiobacillus</taxon>
    </lineage>
</organism>
<dbReference type="KEGG" id="hna:Hneap_0813"/>